<evidence type="ECO:0000313" key="4">
    <source>
        <dbReference type="Proteomes" id="UP000323671"/>
    </source>
</evidence>
<dbReference type="InterPro" id="IPR051199">
    <property type="entry name" value="LPS_LOS_Heptosyltrfase"/>
</dbReference>
<dbReference type="CDD" id="cd03789">
    <property type="entry name" value="GT9_LPS_heptosyltransferase"/>
    <property type="match status" value="1"/>
</dbReference>
<dbReference type="SUPFAM" id="SSF53756">
    <property type="entry name" value="UDP-Glycosyltransferase/glycogen phosphorylase"/>
    <property type="match status" value="1"/>
</dbReference>
<dbReference type="Gene3D" id="3.40.50.2000">
    <property type="entry name" value="Glycogen Phosphorylase B"/>
    <property type="match status" value="2"/>
</dbReference>
<keyword evidence="2" id="KW-0808">Transferase</keyword>
<keyword evidence="4" id="KW-1185">Reference proteome</keyword>
<dbReference type="GO" id="GO:0009244">
    <property type="term" value="P:lipopolysaccharide core region biosynthetic process"/>
    <property type="evidence" value="ECO:0007669"/>
    <property type="project" value="TreeGrafter"/>
</dbReference>
<dbReference type="EMBL" id="CP022579">
    <property type="protein sequence ID" value="QEL66354.1"/>
    <property type="molecule type" value="Genomic_DNA"/>
</dbReference>
<dbReference type="InterPro" id="IPR002201">
    <property type="entry name" value="Glyco_trans_9"/>
</dbReference>
<dbReference type="PANTHER" id="PTHR30160:SF7">
    <property type="entry name" value="ADP-HEPTOSE--LPS HEPTOSYLTRANSFERASE 2"/>
    <property type="match status" value="1"/>
</dbReference>
<evidence type="ECO:0000313" key="3">
    <source>
        <dbReference type="EMBL" id="QEL66354.1"/>
    </source>
</evidence>
<protein>
    <recommendedName>
        <fullName evidence="5">Glycosyltransferase family 9 protein</fullName>
    </recommendedName>
</protein>
<evidence type="ECO:0000256" key="1">
    <source>
        <dbReference type="ARBA" id="ARBA00022676"/>
    </source>
</evidence>
<dbReference type="GO" id="GO:0008713">
    <property type="term" value="F:ADP-heptose-lipopolysaccharide heptosyltransferase activity"/>
    <property type="evidence" value="ECO:0007669"/>
    <property type="project" value="TreeGrafter"/>
</dbReference>
<dbReference type="Proteomes" id="UP000323671">
    <property type="component" value="Chromosome"/>
</dbReference>
<evidence type="ECO:0008006" key="5">
    <source>
        <dbReference type="Google" id="ProtNLM"/>
    </source>
</evidence>
<proteinExistence type="predicted"/>
<reference evidence="3 4" key="1">
    <citation type="submission" date="2017-07" db="EMBL/GenBank/DDBJ databases">
        <title>Complete genome sequence of Oryzomicrobium terrae TPP412.</title>
        <authorList>
            <person name="Chiu L.-W."/>
            <person name="Lo K.-J."/>
            <person name="Tsai Y.-M."/>
            <person name="Lin S.-S."/>
            <person name="Kuo C.-H."/>
            <person name="Liu C.-T."/>
        </authorList>
    </citation>
    <scope>NUCLEOTIDE SEQUENCE [LARGE SCALE GENOMIC DNA]</scope>
    <source>
        <strain evidence="3 4">TPP412</strain>
    </source>
</reference>
<dbReference type="AlphaFoldDB" id="A0A5C1EC84"/>
<sequence>MRLKLREGLLYWGLRLKRALDRRPRDPAELGSSHIHRILAISNTALGDTLLSTPGLRALRTAYPDAHLTLVAHPSLAELFAGVEGVDAVVPYVGKWRGFWRALRALRQQARRVSGGTSADYDLAAIFHGNEPQVTPLAYLSGARFIFKLPNTNRFRFLLANPEPLLGWDDLGHGVDQRLAVAGLACGKPPCLPAPPLGTPFLEALRRMSVPRHAAGAAAVSQALARLGWQERRLIALQPGASTNSRRWPRSRFIAAARQLAANHPALRFVVTGSPAEAALCREVADGINAGRAPADEALAWASAGELLLTALPGLFARCQGVVSGDTGPMHLAVTVGTPVVALFAVSDPARSGPAYDLDRHIVIRKWRTCTPCLSKRCPYAEPICMNNISVDEVVDAVDTLLCRTAPVPETHG</sequence>
<name>A0A5C1EC84_9RHOO</name>
<dbReference type="PANTHER" id="PTHR30160">
    <property type="entry name" value="TETRAACYLDISACCHARIDE 4'-KINASE-RELATED"/>
    <property type="match status" value="1"/>
</dbReference>
<dbReference type="Pfam" id="PF01075">
    <property type="entry name" value="Glyco_transf_9"/>
    <property type="match status" value="1"/>
</dbReference>
<keyword evidence="1" id="KW-0328">Glycosyltransferase</keyword>
<gene>
    <name evidence="3" type="ORF">OTERR_28780</name>
</gene>
<organism evidence="3 4">
    <name type="scientific">Oryzomicrobium terrae</name>
    <dbReference type="NCBI Taxonomy" id="1735038"/>
    <lineage>
        <taxon>Bacteria</taxon>
        <taxon>Pseudomonadati</taxon>
        <taxon>Pseudomonadota</taxon>
        <taxon>Betaproteobacteria</taxon>
        <taxon>Rhodocyclales</taxon>
        <taxon>Rhodocyclaceae</taxon>
        <taxon>Oryzomicrobium</taxon>
    </lineage>
</organism>
<dbReference type="KEGG" id="otr:OTERR_28780"/>
<evidence type="ECO:0000256" key="2">
    <source>
        <dbReference type="ARBA" id="ARBA00022679"/>
    </source>
</evidence>
<accession>A0A5C1EC84</accession>
<dbReference type="GO" id="GO:0005829">
    <property type="term" value="C:cytosol"/>
    <property type="evidence" value="ECO:0007669"/>
    <property type="project" value="TreeGrafter"/>
</dbReference>